<dbReference type="SUPFAM" id="SSF54373">
    <property type="entry name" value="FAD-linked reductases, C-terminal domain"/>
    <property type="match status" value="1"/>
</dbReference>
<dbReference type="EMBL" id="ML213503">
    <property type="protein sequence ID" value="TFK57448.1"/>
    <property type="molecule type" value="Genomic_DNA"/>
</dbReference>
<evidence type="ECO:0000313" key="5">
    <source>
        <dbReference type="EMBL" id="TFK57448.1"/>
    </source>
</evidence>
<dbReference type="STRING" id="5364.A0A5C3NMP5"/>
<evidence type="ECO:0000313" key="6">
    <source>
        <dbReference type="Proteomes" id="UP000305948"/>
    </source>
</evidence>
<dbReference type="Pfam" id="PF01593">
    <property type="entry name" value="Amino_oxidase"/>
    <property type="match status" value="1"/>
</dbReference>
<name>A0A5C3NMP5_9AGAM</name>
<dbReference type="GO" id="GO:0050660">
    <property type="term" value="F:flavin adenine dinucleotide binding"/>
    <property type="evidence" value="ECO:0007669"/>
    <property type="project" value="TreeGrafter"/>
</dbReference>
<reference evidence="5 6" key="1">
    <citation type="journal article" date="2019" name="Nat. Ecol. Evol.">
        <title>Megaphylogeny resolves global patterns of mushroom evolution.</title>
        <authorList>
            <person name="Varga T."/>
            <person name="Krizsan K."/>
            <person name="Foldi C."/>
            <person name="Dima B."/>
            <person name="Sanchez-Garcia M."/>
            <person name="Sanchez-Ramirez S."/>
            <person name="Szollosi G.J."/>
            <person name="Szarkandi J.G."/>
            <person name="Papp V."/>
            <person name="Albert L."/>
            <person name="Andreopoulos W."/>
            <person name="Angelini C."/>
            <person name="Antonin V."/>
            <person name="Barry K.W."/>
            <person name="Bougher N.L."/>
            <person name="Buchanan P."/>
            <person name="Buyck B."/>
            <person name="Bense V."/>
            <person name="Catcheside P."/>
            <person name="Chovatia M."/>
            <person name="Cooper J."/>
            <person name="Damon W."/>
            <person name="Desjardin D."/>
            <person name="Finy P."/>
            <person name="Geml J."/>
            <person name="Haridas S."/>
            <person name="Hughes K."/>
            <person name="Justo A."/>
            <person name="Karasinski D."/>
            <person name="Kautmanova I."/>
            <person name="Kiss B."/>
            <person name="Kocsube S."/>
            <person name="Kotiranta H."/>
            <person name="LaButti K.M."/>
            <person name="Lechner B.E."/>
            <person name="Liimatainen K."/>
            <person name="Lipzen A."/>
            <person name="Lukacs Z."/>
            <person name="Mihaltcheva S."/>
            <person name="Morgado L.N."/>
            <person name="Niskanen T."/>
            <person name="Noordeloos M.E."/>
            <person name="Ohm R.A."/>
            <person name="Ortiz-Santana B."/>
            <person name="Ovrebo C."/>
            <person name="Racz N."/>
            <person name="Riley R."/>
            <person name="Savchenko A."/>
            <person name="Shiryaev A."/>
            <person name="Soop K."/>
            <person name="Spirin V."/>
            <person name="Szebenyi C."/>
            <person name="Tomsovsky M."/>
            <person name="Tulloss R.E."/>
            <person name="Uehling J."/>
            <person name="Grigoriev I.V."/>
            <person name="Vagvolgyi C."/>
            <person name="Papp T."/>
            <person name="Martin F.M."/>
            <person name="Miettinen O."/>
            <person name="Hibbett D.S."/>
            <person name="Nagy L.G."/>
        </authorList>
    </citation>
    <scope>NUCLEOTIDE SEQUENCE [LARGE SCALE GENOMIC DNA]</scope>
    <source>
        <strain evidence="5 6">OMC1185</strain>
    </source>
</reference>
<evidence type="ECO:0000259" key="4">
    <source>
        <dbReference type="Pfam" id="PF01593"/>
    </source>
</evidence>
<dbReference type="SUPFAM" id="SSF51905">
    <property type="entry name" value="FAD/NAD(P)-binding domain"/>
    <property type="match status" value="1"/>
</dbReference>
<organism evidence="5 6">
    <name type="scientific">Heliocybe sulcata</name>
    <dbReference type="NCBI Taxonomy" id="5364"/>
    <lineage>
        <taxon>Eukaryota</taxon>
        <taxon>Fungi</taxon>
        <taxon>Dikarya</taxon>
        <taxon>Basidiomycota</taxon>
        <taxon>Agaricomycotina</taxon>
        <taxon>Agaricomycetes</taxon>
        <taxon>Gloeophyllales</taxon>
        <taxon>Gloeophyllaceae</taxon>
        <taxon>Heliocybe</taxon>
    </lineage>
</organism>
<dbReference type="OrthoDB" id="5046242at2759"/>
<dbReference type="GO" id="GO:0016491">
    <property type="term" value="F:oxidoreductase activity"/>
    <property type="evidence" value="ECO:0007669"/>
    <property type="project" value="UniProtKB-KW"/>
</dbReference>
<dbReference type="InterPro" id="IPR050281">
    <property type="entry name" value="Flavin_monoamine_oxidase"/>
</dbReference>
<sequence>MARVYDTIVIGAGWSGVVAAKDLSKAGHSVLILEARDRLGGRARTYTDGMHIPVDLGCSFIHGYKEGNPTRDIAKEFGVTANVCQPTDGQIWKSEKLEPSSSASKLRQNLGAARTSAQSLAQSANPPPSPQAPLSEALFGPQSPLFADIPDKDLAISFARMLEVPLGVTLEKASLRWDGWENNYAGSDAAPEGGFQMFIDKIVDAAKQDGTEVKLGEAVKKIEKTGDGVKVETDKGGYAAKTVVCTIPLGVLKTNAKTLFQPSLPTRRLETIQGTHVGVLEKLVLAYPSAWWPDAAKVGSFILLPTETSQGEPKDAKSVFRQNTFILASFAAPTLPRQHPTVLFYISETPALALEKFSPEEVVKAGHESLKERFGVSSAPQPTGSVLTNWRTDPLAMGATTTPSIIGDGRSPLDFAELGKPLWGGALCFAGEHTDSNHRGSVAGAVISGAREAERVQKYLKRLAEA</sequence>
<keyword evidence="2" id="KW-0560">Oxidoreductase</keyword>
<dbReference type="GO" id="GO:0003682">
    <property type="term" value="F:chromatin binding"/>
    <property type="evidence" value="ECO:0007669"/>
    <property type="project" value="TreeGrafter"/>
</dbReference>
<dbReference type="PANTHER" id="PTHR10742">
    <property type="entry name" value="FLAVIN MONOAMINE OXIDASE"/>
    <property type="match status" value="1"/>
</dbReference>
<dbReference type="Proteomes" id="UP000305948">
    <property type="component" value="Unassembled WGS sequence"/>
</dbReference>
<dbReference type="InterPro" id="IPR036188">
    <property type="entry name" value="FAD/NAD-bd_sf"/>
</dbReference>
<feature type="region of interest" description="Disordered" evidence="3">
    <location>
        <begin position="114"/>
        <end position="137"/>
    </location>
</feature>
<comment type="similarity">
    <text evidence="1">Belongs to the flavin monoamine oxidase family.</text>
</comment>
<evidence type="ECO:0000256" key="2">
    <source>
        <dbReference type="ARBA" id="ARBA00023002"/>
    </source>
</evidence>
<dbReference type="PANTHER" id="PTHR10742:SF386">
    <property type="entry name" value="LYSINE-SPECIFIC HISTONE DEMETHYLASE 1A"/>
    <property type="match status" value="1"/>
</dbReference>
<dbReference type="AlphaFoldDB" id="A0A5C3NMP5"/>
<dbReference type="Gene3D" id="3.50.50.60">
    <property type="entry name" value="FAD/NAD(P)-binding domain"/>
    <property type="match status" value="1"/>
</dbReference>
<dbReference type="GO" id="GO:0006338">
    <property type="term" value="P:chromatin remodeling"/>
    <property type="evidence" value="ECO:0007669"/>
    <property type="project" value="TreeGrafter"/>
</dbReference>
<gene>
    <name evidence="5" type="ORF">OE88DRAFT_1730814</name>
</gene>
<dbReference type="Gene3D" id="3.90.660.10">
    <property type="match status" value="1"/>
</dbReference>
<accession>A0A5C3NMP5</accession>
<proteinExistence type="inferred from homology"/>
<feature type="domain" description="Amine oxidase" evidence="4">
    <location>
        <begin position="15"/>
        <end position="456"/>
    </location>
</feature>
<evidence type="ECO:0000256" key="1">
    <source>
        <dbReference type="ARBA" id="ARBA00005995"/>
    </source>
</evidence>
<dbReference type="InterPro" id="IPR002937">
    <property type="entry name" value="Amino_oxidase"/>
</dbReference>
<evidence type="ECO:0000256" key="3">
    <source>
        <dbReference type="SAM" id="MobiDB-lite"/>
    </source>
</evidence>
<protein>
    <submittedName>
        <fullName evidence="5">Amine oxidase</fullName>
    </submittedName>
</protein>
<keyword evidence="6" id="KW-1185">Reference proteome</keyword>